<keyword evidence="7 9" id="KW-0573">Peptidoglycan synthesis</keyword>
<keyword evidence="5" id="KW-0378">Hydrolase</keyword>
<name>A0ABV0J949_9CYAN</name>
<evidence type="ECO:0000256" key="7">
    <source>
        <dbReference type="ARBA" id="ARBA00022984"/>
    </source>
</evidence>
<dbReference type="InterPro" id="IPR038063">
    <property type="entry name" value="Transpep_catalytic_dom"/>
</dbReference>
<dbReference type="Gene3D" id="2.40.440.10">
    <property type="entry name" value="L,D-transpeptidase catalytic domain-like"/>
    <property type="match status" value="1"/>
</dbReference>
<gene>
    <name evidence="13" type="ORF">NC998_14520</name>
</gene>
<evidence type="ECO:0000256" key="10">
    <source>
        <dbReference type="SAM" id="MobiDB-lite"/>
    </source>
</evidence>
<evidence type="ECO:0000259" key="12">
    <source>
        <dbReference type="PROSITE" id="PS52029"/>
    </source>
</evidence>
<evidence type="ECO:0000256" key="9">
    <source>
        <dbReference type="PROSITE-ProRule" id="PRU01373"/>
    </source>
</evidence>
<feature type="signal peptide" evidence="11">
    <location>
        <begin position="1"/>
        <end position="29"/>
    </location>
</feature>
<protein>
    <submittedName>
        <fullName evidence="13">L,D-transpeptidase</fullName>
    </submittedName>
</protein>
<comment type="pathway">
    <text evidence="1 9">Cell wall biogenesis; peptidoglycan biosynthesis.</text>
</comment>
<keyword evidence="6 9" id="KW-0133">Cell shape</keyword>
<feature type="domain" description="L,D-TPase catalytic" evidence="12">
    <location>
        <begin position="86"/>
        <end position="212"/>
    </location>
</feature>
<evidence type="ECO:0000256" key="6">
    <source>
        <dbReference type="ARBA" id="ARBA00022960"/>
    </source>
</evidence>
<keyword evidence="3" id="KW-0328">Glycosyltransferase</keyword>
<dbReference type="PANTHER" id="PTHR30582">
    <property type="entry name" value="L,D-TRANSPEPTIDASE"/>
    <property type="match status" value="1"/>
</dbReference>
<keyword evidence="11" id="KW-0732">Signal</keyword>
<feature type="compositionally biased region" description="Low complexity" evidence="10">
    <location>
        <begin position="61"/>
        <end position="78"/>
    </location>
</feature>
<comment type="caution">
    <text evidence="13">The sequence shown here is derived from an EMBL/GenBank/DDBJ whole genome shotgun (WGS) entry which is preliminary data.</text>
</comment>
<dbReference type="CDD" id="cd16913">
    <property type="entry name" value="YkuD_like"/>
    <property type="match status" value="1"/>
</dbReference>
<feature type="region of interest" description="Disordered" evidence="10">
    <location>
        <begin position="38"/>
        <end position="83"/>
    </location>
</feature>
<proteinExistence type="inferred from homology"/>
<dbReference type="EMBL" id="JAMPKM010000008">
    <property type="protein sequence ID" value="MEP0818311.1"/>
    <property type="molecule type" value="Genomic_DNA"/>
</dbReference>
<sequence length="213" mass="23006">MLKYLTRPAILSLLLSLLAPISIPQISQAADVITSPLPASSLEPAPTPKTSTPTPTPTPALTPTSPSTPALTPSTIPANPSVEQPIRLEISRSKRRVTLYQGDVAVKSYAIAVGKPGWETPLGTWRVQQKLRNPIWIHPFTGEAVKGGDPDNPLGRHWIGFWTNGKNWIGFHGTPNPKSVGQAASHGCVRMYNQDVEEIFQKVSLGTPVKVMP</sequence>
<evidence type="ECO:0000256" key="8">
    <source>
        <dbReference type="ARBA" id="ARBA00023316"/>
    </source>
</evidence>
<feature type="active site" description="Nucleophile" evidence="9">
    <location>
        <position position="188"/>
    </location>
</feature>
<evidence type="ECO:0000256" key="2">
    <source>
        <dbReference type="ARBA" id="ARBA00005992"/>
    </source>
</evidence>
<feature type="chain" id="PRO_5045531677" evidence="11">
    <location>
        <begin position="30"/>
        <end position="213"/>
    </location>
</feature>
<evidence type="ECO:0000256" key="11">
    <source>
        <dbReference type="SAM" id="SignalP"/>
    </source>
</evidence>
<keyword evidence="4" id="KW-0808">Transferase</keyword>
<feature type="active site" description="Proton donor/acceptor" evidence="9">
    <location>
        <position position="172"/>
    </location>
</feature>
<feature type="compositionally biased region" description="Low complexity" evidence="10">
    <location>
        <begin position="38"/>
        <end position="53"/>
    </location>
</feature>
<dbReference type="InterPro" id="IPR005490">
    <property type="entry name" value="LD_TPept_cat_dom"/>
</dbReference>
<dbReference type="Pfam" id="PF03734">
    <property type="entry name" value="YkuD"/>
    <property type="match status" value="1"/>
</dbReference>
<comment type="similarity">
    <text evidence="2">Belongs to the YkuD family.</text>
</comment>
<evidence type="ECO:0000313" key="14">
    <source>
        <dbReference type="Proteomes" id="UP001464891"/>
    </source>
</evidence>
<evidence type="ECO:0000256" key="5">
    <source>
        <dbReference type="ARBA" id="ARBA00022801"/>
    </source>
</evidence>
<accession>A0ABV0J949</accession>
<dbReference type="RefSeq" id="WP_190441718.1">
    <property type="nucleotide sequence ID" value="NZ_JAMPKM010000008.1"/>
</dbReference>
<keyword evidence="14" id="KW-1185">Reference proteome</keyword>
<dbReference type="Proteomes" id="UP001464891">
    <property type="component" value="Unassembled WGS sequence"/>
</dbReference>
<dbReference type="PANTHER" id="PTHR30582:SF24">
    <property type="entry name" value="L,D-TRANSPEPTIDASE ERFK_SRFK-RELATED"/>
    <property type="match status" value="1"/>
</dbReference>
<evidence type="ECO:0000256" key="1">
    <source>
        <dbReference type="ARBA" id="ARBA00004752"/>
    </source>
</evidence>
<evidence type="ECO:0000256" key="4">
    <source>
        <dbReference type="ARBA" id="ARBA00022679"/>
    </source>
</evidence>
<dbReference type="InterPro" id="IPR050979">
    <property type="entry name" value="LD-transpeptidase"/>
</dbReference>
<organism evidence="13 14">
    <name type="scientific">Trichocoleus desertorum GB2-A4</name>
    <dbReference type="NCBI Taxonomy" id="2933944"/>
    <lineage>
        <taxon>Bacteria</taxon>
        <taxon>Bacillati</taxon>
        <taxon>Cyanobacteriota</taxon>
        <taxon>Cyanophyceae</taxon>
        <taxon>Leptolyngbyales</taxon>
        <taxon>Trichocoleusaceae</taxon>
        <taxon>Trichocoleus</taxon>
    </lineage>
</organism>
<keyword evidence="8 9" id="KW-0961">Cell wall biogenesis/degradation</keyword>
<evidence type="ECO:0000256" key="3">
    <source>
        <dbReference type="ARBA" id="ARBA00022676"/>
    </source>
</evidence>
<evidence type="ECO:0000313" key="13">
    <source>
        <dbReference type="EMBL" id="MEP0818311.1"/>
    </source>
</evidence>
<reference evidence="13 14" key="1">
    <citation type="submission" date="2022-04" db="EMBL/GenBank/DDBJ databases">
        <title>Positive selection, recombination, and allopatry shape intraspecific diversity of widespread and dominant cyanobacteria.</title>
        <authorList>
            <person name="Wei J."/>
            <person name="Shu W."/>
            <person name="Hu C."/>
        </authorList>
    </citation>
    <scope>NUCLEOTIDE SEQUENCE [LARGE SCALE GENOMIC DNA]</scope>
    <source>
        <strain evidence="13 14">GB2-A4</strain>
    </source>
</reference>
<dbReference type="PROSITE" id="PS52029">
    <property type="entry name" value="LD_TPASE"/>
    <property type="match status" value="1"/>
</dbReference>
<dbReference type="SUPFAM" id="SSF141523">
    <property type="entry name" value="L,D-transpeptidase catalytic domain-like"/>
    <property type="match status" value="1"/>
</dbReference>